<gene>
    <name evidence="3" type="ORF">BKA55DRAFT_585426</name>
</gene>
<dbReference type="Gene3D" id="1.25.40.10">
    <property type="entry name" value="Tetratricopeptide repeat domain"/>
    <property type="match status" value="2"/>
</dbReference>
<feature type="coiled-coil region" evidence="1">
    <location>
        <begin position="347"/>
        <end position="374"/>
    </location>
</feature>
<reference evidence="3" key="1">
    <citation type="journal article" date="2021" name="Nat. Commun.">
        <title>Genetic determinants of endophytism in the Arabidopsis root mycobiome.</title>
        <authorList>
            <person name="Mesny F."/>
            <person name="Miyauchi S."/>
            <person name="Thiergart T."/>
            <person name="Pickel B."/>
            <person name="Atanasova L."/>
            <person name="Karlsson M."/>
            <person name="Huettel B."/>
            <person name="Barry K.W."/>
            <person name="Haridas S."/>
            <person name="Chen C."/>
            <person name="Bauer D."/>
            <person name="Andreopoulos W."/>
            <person name="Pangilinan J."/>
            <person name="LaButti K."/>
            <person name="Riley R."/>
            <person name="Lipzen A."/>
            <person name="Clum A."/>
            <person name="Drula E."/>
            <person name="Henrissat B."/>
            <person name="Kohler A."/>
            <person name="Grigoriev I.V."/>
            <person name="Martin F.M."/>
            <person name="Hacquard S."/>
        </authorList>
    </citation>
    <scope>NUCLEOTIDE SEQUENCE</scope>
    <source>
        <strain evidence="3">MPI-CAGE-AT-0023</strain>
    </source>
</reference>
<evidence type="ECO:0000313" key="3">
    <source>
        <dbReference type="EMBL" id="KAH7213308.1"/>
    </source>
</evidence>
<proteinExistence type="predicted"/>
<dbReference type="RefSeq" id="XP_046041756.1">
    <property type="nucleotide sequence ID" value="XM_046194448.1"/>
</dbReference>
<sequence>MASDLTSQLEHAATLIASQEQDEELVPDGQFCRNKDFLKDVDPETCKYIYAVMLSDRSERARRFSMASEEVLMTRGIGTNTSGLKDAATLGALAVFNVLKSDPMRGVVVSMFGRVLRRQWEVATPDTESEALDRAVEYLRKAVEFGPRDQSNRALHLDDLGDILTQRYKASHQEADFQDASVAFHDALATDFPGKPIFYLGLAKLQQERALFEKEDQESLFRDSMATLQLAEDSVPSQFDSTPFRYTVADIHRARAACFVHLYDLNQEIENLRKAKASLNRGLAVSDEKRSKDRFNCLINLASLQQKLNEEQNVRDPSAEIGYLRQALRVHPNSTEALEELANALGERAEQNNHRETQEEADRLVERMNEIQINEPSSKPPARLIREAGAHEEQFSKTGSLHEIDQAIKCLQEALDHPDLQGHQQINCYQQLAIALLLRFEARGDKDDLRNACQANLDALPFLNDLEGPMKARCLRASGRTAFVSAQIPGQERFIDGALTAFLAAKDLASRTDPLYHTVANDIGNAYIVKCQCTGDAKLLSQATEAYQDGLDAWKEQGSSDSAMSIMLTHGIGNTAMYQFKFSGRLEDINTAIKSFEKCLDSTGPTEVRAGSRTRSLSHALQLRYNDTEDVRDVVRAGQIVEDVLGRNLSLPPVEISALHNMLGTAYLRQYHRDEDLGFLAQAEKNFNKALSCGCTDKFYLFSARINLTRTLQYRAKKTHNLRDLRDALVNFQECISMGGMDDINRGGLLINQAELFIAIYTVSPAPLSTVAANAYLIMTAQFSSAPGIARHVLAWMKVYASMFAHVVAKDSIAARNYIREAAEDLPFAVYACTTRADQLRQAKKFQAVPTLALCFSIAAGDSLVEALQLYERSRCVLWEEILNKGVDSGLDKLNEVFPDLARRFIEARNSEKVKGQRAARFDLDKRFLQSQTAFNKSTSFQELIAEIRTKEGFEDFLRLPREYSHFHELAETGPIVIVESEPLAGGYALIITSTEIQKISLPKFTVDDIREHKQLFRSAIDMSNDGDAQGGDLLHYLLTWLWEVVAEPILLSLGYNGSPKDGDLPRVWWLTTSSINTWPIHAAGDHRRAVETGEPCTVLDRCVPSYTNTLRGLSFVRGREKEIMQQSGHQKAMLVKMETTDHLQPLQHASAEVDTINTILTSTGFPTTVHDRPVRKEALLGLLDSHIAHFACHGKVDDANPARSGLLLRDWWKQDTNGEITRGNVLDVQSMMSAPKKLNCALIYVSACETAITGDPMLPEESIHLAAGFQMAGVPCVVASLWKAEDETCGLVSKVFYGELLEEGRGITGDRSARALRLAVLEQRQAGVDPGFWATWVHYGP</sequence>
<accession>A0A9P9JKW4</accession>
<dbReference type="Proteomes" id="UP000720189">
    <property type="component" value="Unassembled WGS sequence"/>
</dbReference>
<dbReference type="EMBL" id="JAGMUX010000030">
    <property type="protein sequence ID" value="KAH7213308.1"/>
    <property type="molecule type" value="Genomic_DNA"/>
</dbReference>
<evidence type="ECO:0000313" key="4">
    <source>
        <dbReference type="Proteomes" id="UP000720189"/>
    </source>
</evidence>
<feature type="domain" description="CHAT" evidence="2">
    <location>
        <begin position="1038"/>
        <end position="1341"/>
    </location>
</feature>
<keyword evidence="4" id="KW-1185">Reference proteome</keyword>
<evidence type="ECO:0000259" key="2">
    <source>
        <dbReference type="Pfam" id="PF12770"/>
    </source>
</evidence>
<comment type="caution">
    <text evidence="3">The sequence shown here is derived from an EMBL/GenBank/DDBJ whole genome shotgun (WGS) entry which is preliminary data.</text>
</comment>
<evidence type="ECO:0000256" key="1">
    <source>
        <dbReference type="SAM" id="Coils"/>
    </source>
</evidence>
<dbReference type="GeneID" id="70224402"/>
<keyword evidence="1" id="KW-0175">Coiled coil</keyword>
<dbReference type="Pfam" id="PF12770">
    <property type="entry name" value="CHAT"/>
    <property type="match status" value="1"/>
</dbReference>
<organism evidence="3 4">
    <name type="scientific">Fusarium redolens</name>
    <dbReference type="NCBI Taxonomy" id="48865"/>
    <lineage>
        <taxon>Eukaryota</taxon>
        <taxon>Fungi</taxon>
        <taxon>Dikarya</taxon>
        <taxon>Ascomycota</taxon>
        <taxon>Pezizomycotina</taxon>
        <taxon>Sordariomycetes</taxon>
        <taxon>Hypocreomycetidae</taxon>
        <taxon>Hypocreales</taxon>
        <taxon>Nectriaceae</taxon>
        <taxon>Fusarium</taxon>
        <taxon>Fusarium redolens species complex</taxon>
    </lineage>
</organism>
<name>A0A9P9JKW4_FUSRE</name>
<dbReference type="InterPro" id="IPR011990">
    <property type="entry name" value="TPR-like_helical_dom_sf"/>
</dbReference>
<dbReference type="InterPro" id="IPR024983">
    <property type="entry name" value="CHAT_dom"/>
</dbReference>
<protein>
    <submittedName>
        <fullName evidence="3">CHAT domain-containing protein</fullName>
    </submittedName>
</protein>
<dbReference type="OrthoDB" id="9991317at2759"/>